<feature type="compositionally biased region" description="Low complexity" evidence="3">
    <location>
        <begin position="359"/>
        <end position="369"/>
    </location>
</feature>
<dbReference type="AlphaFoldDB" id="A0A2K0SVQ9"/>
<evidence type="ECO:0000256" key="2">
    <source>
        <dbReference type="PROSITE-ProRule" id="PRU00176"/>
    </source>
</evidence>
<organism evidence="5 6">
    <name type="scientific">Trichoderma gamsii</name>
    <dbReference type="NCBI Taxonomy" id="398673"/>
    <lineage>
        <taxon>Eukaryota</taxon>
        <taxon>Fungi</taxon>
        <taxon>Dikarya</taxon>
        <taxon>Ascomycota</taxon>
        <taxon>Pezizomycotina</taxon>
        <taxon>Sordariomycetes</taxon>
        <taxon>Hypocreomycetidae</taxon>
        <taxon>Hypocreales</taxon>
        <taxon>Hypocreaceae</taxon>
        <taxon>Trichoderma</taxon>
    </lineage>
</organism>
<dbReference type="Gene3D" id="3.30.70.330">
    <property type="match status" value="1"/>
</dbReference>
<evidence type="ECO:0000256" key="1">
    <source>
        <dbReference type="ARBA" id="ARBA00022884"/>
    </source>
</evidence>
<dbReference type="Proteomes" id="UP000236546">
    <property type="component" value="Unassembled WGS sequence"/>
</dbReference>
<evidence type="ECO:0000256" key="3">
    <source>
        <dbReference type="SAM" id="MobiDB-lite"/>
    </source>
</evidence>
<dbReference type="PANTHER" id="PTHR47640:SF11">
    <property type="entry name" value="RNA-BINDING PROTEIN 42"/>
    <property type="match status" value="1"/>
</dbReference>
<dbReference type="SMART" id="SM00360">
    <property type="entry name" value="RRM"/>
    <property type="match status" value="1"/>
</dbReference>
<feature type="compositionally biased region" description="Low complexity" evidence="3">
    <location>
        <begin position="93"/>
        <end position="132"/>
    </location>
</feature>
<reference evidence="5 6" key="1">
    <citation type="submission" date="2017-02" db="EMBL/GenBank/DDBJ databases">
        <title>Genomes of Trichoderma spp. with biocontrol activity.</title>
        <authorList>
            <person name="Gardiner D."/>
            <person name="Kazan K."/>
            <person name="Vos C."/>
            <person name="Harvey P."/>
        </authorList>
    </citation>
    <scope>NUCLEOTIDE SEQUENCE [LARGE SCALE GENOMIC DNA]</scope>
    <source>
        <strain evidence="5 6">A5MH</strain>
    </source>
</reference>
<feature type="region of interest" description="Disordered" evidence="3">
    <location>
        <begin position="323"/>
        <end position="380"/>
    </location>
</feature>
<feature type="domain" description="RRM" evidence="4">
    <location>
        <begin position="240"/>
        <end position="318"/>
    </location>
</feature>
<dbReference type="InterPro" id="IPR000504">
    <property type="entry name" value="RRM_dom"/>
</dbReference>
<feature type="compositionally biased region" description="Polar residues" evidence="3">
    <location>
        <begin position="82"/>
        <end position="92"/>
    </location>
</feature>
<feature type="compositionally biased region" description="Pro residues" evidence="3">
    <location>
        <begin position="1"/>
        <end position="15"/>
    </location>
</feature>
<dbReference type="EMBL" id="MTYH01000147">
    <property type="protein sequence ID" value="PNP37368.1"/>
    <property type="molecule type" value="Genomic_DNA"/>
</dbReference>
<gene>
    <name evidence="5" type="ORF">TGAMA5MH_10746</name>
</gene>
<comment type="caution">
    <text evidence="5">The sequence shown here is derived from an EMBL/GenBank/DDBJ whole genome shotgun (WGS) entry which is preliminary data.</text>
</comment>
<keyword evidence="1 2" id="KW-0694">RNA-binding</keyword>
<dbReference type="InterPro" id="IPR035979">
    <property type="entry name" value="RBD_domain_sf"/>
</dbReference>
<dbReference type="Pfam" id="PF00076">
    <property type="entry name" value="RRM_1"/>
    <property type="match status" value="1"/>
</dbReference>
<evidence type="ECO:0000313" key="6">
    <source>
        <dbReference type="Proteomes" id="UP000236546"/>
    </source>
</evidence>
<dbReference type="GO" id="GO:0003729">
    <property type="term" value="F:mRNA binding"/>
    <property type="evidence" value="ECO:0007669"/>
    <property type="project" value="InterPro"/>
</dbReference>
<feature type="compositionally biased region" description="Low complexity" evidence="3">
    <location>
        <begin position="141"/>
        <end position="165"/>
    </location>
</feature>
<feature type="compositionally biased region" description="Polar residues" evidence="3">
    <location>
        <begin position="17"/>
        <end position="33"/>
    </location>
</feature>
<accession>A0A2K0SVQ9</accession>
<dbReference type="PROSITE" id="PS50102">
    <property type="entry name" value="RRM"/>
    <property type="match status" value="1"/>
</dbReference>
<feature type="region of interest" description="Disordered" evidence="3">
    <location>
        <begin position="1"/>
        <end position="168"/>
    </location>
</feature>
<proteinExistence type="predicted"/>
<feature type="region of interest" description="Disordered" evidence="3">
    <location>
        <begin position="203"/>
        <end position="223"/>
    </location>
</feature>
<feature type="compositionally biased region" description="Low complexity" evidence="3">
    <location>
        <begin position="334"/>
        <end position="349"/>
    </location>
</feature>
<name>A0A2K0SVQ9_9HYPO</name>
<dbReference type="SUPFAM" id="SSF54928">
    <property type="entry name" value="RNA-binding domain, RBD"/>
    <property type="match status" value="1"/>
</dbReference>
<dbReference type="PANTHER" id="PTHR47640">
    <property type="entry name" value="TRNA SELENOCYSTEINE 1-ASSOCIATED PROTEIN 1-RELATED-RELATED"/>
    <property type="match status" value="1"/>
</dbReference>
<dbReference type="InterPro" id="IPR050825">
    <property type="entry name" value="RBM42_RBP45_47-like"/>
</dbReference>
<dbReference type="OrthoDB" id="1749473at2759"/>
<dbReference type="InterPro" id="IPR012677">
    <property type="entry name" value="Nucleotide-bd_a/b_plait_sf"/>
</dbReference>
<evidence type="ECO:0000259" key="4">
    <source>
        <dbReference type="PROSITE" id="PS50102"/>
    </source>
</evidence>
<protein>
    <recommendedName>
        <fullName evidence="4">RRM domain-containing protein</fullName>
    </recommendedName>
</protein>
<feature type="compositionally biased region" description="Basic and acidic residues" evidence="3">
    <location>
        <begin position="213"/>
        <end position="223"/>
    </location>
</feature>
<evidence type="ECO:0000313" key="5">
    <source>
        <dbReference type="EMBL" id="PNP37368.1"/>
    </source>
</evidence>
<sequence>MSHPPPPGTNLPARPPASNSRPGFRSSFNSPGQSAAPPSYTNANSARASVPSYPAAPAASAAATHYGSSYQAYPSRPPATGVSHSTAAYSFPQQHQQHGAHQQPHSYAPHAYSQPQSYQAQPYQAQSYQAAPRIQNPFPTPGASISASASTSIGPSANAGASASSTDYDPDMAAQIAQWQSAYAPQVDKDGKPLPAAEYAKAEGIDAAAQQPDKSKTVVREGGGKKWTDDTLLEWDPSHLRLFVGNLAGETTDESLLKAFSRWKSVQKARVIRDKRTTKSKGYGFVSFSDADDFFQAAKEMHGKYIQSHPVVVKKANTEIKATNVKNKSHGGKKNYQNNKNNRNNNNSNAGGYEPQLGPKPGAGIAKPGQKTKNGLRLLG</sequence>
<feature type="compositionally biased region" description="Low complexity" evidence="3">
    <location>
        <begin position="45"/>
        <end position="70"/>
    </location>
</feature>